<dbReference type="SUPFAM" id="SSF55797">
    <property type="entry name" value="PR-1-like"/>
    <property type="match status" value="1"/>
</dbReference>
<reference evidence="1 2" key="1">
    <citation type="submission" date="2020-04" db="EMBL/GenBank/DDBJ databases">
        <title>Flammeovirga sp. SR4, a novel species isolated from seawater.</title>
        <authorList>
            <person name="Wang X."/>
        </authorList>
    </citation>
    <scope>NUCLEOTIDE SEQUENCE [LARGE SCALE GENOMIC DNA]</scope>
    <source>
        <strain evidence="1 2">ATCC 23126</strain>
    </source>
</reference>
<dbReference type="EMBL" id="JABANE010000075">
    <property type="protein sequence ID" value="NME70819.1"/>
    <property type="molecule type" value="Genomic_DNA"/>
</dbReference>
<dbReference type="Gene3D" id="3.40.33.10">
    <property type="entry name" value="CAP"/>
    <property type="match status" value="1"/>
</dbReference>
<accession>A0A7X9RY53</accession>
<evidence type="ECO:0000313" key="2">
    <source>
        <dbReference type="Proteomes" id="UP000576082"/>
    </source>
</evidence>
<sequence length="160" mass="18036">MKRLINVLLILFLFGCSDDVINWTTPNSLDQDFMNQINKHREEVNLTPLEFNPIFFEQAKRFAAQISDNPHMREQLTAEEEQNGNYRNVIKAQTNATSVSGCTGFSDGFNLDPTTGVVDAMLRVSCRNVIESRNANTIGGAVFQNSNTGDYFYVTFIGRI</sequence>
<dbReference type="Proteomes" id="UP000576082">
    <property type="component" value="Unassembled WGS sequence"/>
</dbReference>
<evidence type="ECO:0000313" key="1">
    <source>
        <dbReference type="EMBL" id="NME70819.1"/>
    </source>
</evidence>
<proteinExistence type="predicted"/>
<gene>
    <name evidence="1" type="ORF">HHU12_22790</name>
</gene>
<dbReference type="RefSeq" id="WP_169659049.1">
    <property type="nucleotide sequence ID" value="NZ_JABANE010000075.1"/>
</dbReference>
<comment type="caution">
    <text evidence="1">The sequence shown here is derived from an EMBL/GenBank/DDBJ whole genome shotgun (WGS) entry which is preliminary data.</text>
</comment>
<dbReference type="InterPro" id="IPR035940">
    <property type="entry name" value="CAP_sf"/>
</dbReference>
<dbReference type="PROSITE" id="PS51257">
    <property type="entry name" value="PROKAR_LIPOPROTEIN"/>
    <property type="match status" value="1"/>
</dbReference>
<name>A0A7X9RY53_9BACT</name>
<organism evidence="1 2">
    <name type="scientific">Flammeovirga aprica JL-4</name>
    <dbReference type="NCBI Taxonomy" id="694437"/>
    <lineage>
        <taxon>Bacteria</taxon>
        <taxon>Pseudomonadati</taxon>
        <taxon>Bacteroidota</taxon>
        <taxon>Cytophagia</taxon>
        <taxon>Cytophagales</taxon>
        <taxon>Flammeovirgaceae</taxon>
        <taxon>Flammeovirga</taxon>
    </lineage>
</organism>
<dbReference type="AlphaFoldDB" id="A0A7X9RY53"/>
<protein>
    <submittedName>
        <fullName evidence="1">CAP domain-containing protein</fullName>
    </submittedName>
</protein>
<keyword evidence="2" id="KW-1185">Reference proteome</keyword>